<keyword evidence="8" id="KW-1185">Reference proteome</keyword>
<evidence type="ECO:0000313" key="7">
    <source>
        <dbReference type="EMBL" id="SHL82259.1"/>
    </source>
</evidence>
<dbReference type="NCBIfam" id="NF037997">
    <property type="entry name" value="Na_Pi_symport"/>
    <property type="match status" value="1"/>
</dbReference>
<dbReference type="InterPro" id="IPR003841">
    <property type="entry name" value="Na/Pi_transpt"/>
</dbReference>
<organism evidence="7 8">
    <name type="scientific">Roseovarius pacificus</name>
    <dbReference type="NCBI Taxonomy" id="337701"/>
    <lineage>
        <taxon>Bacteria</taxon>
        <taxon>Pseudomonadati</taxon>
        <taxon>Pseudomonadota</taxon>
        <taxon>Alphaproteobacteria</taxon>
        <taxon>Rhodobacterales</taxon>
        <taxon>Roseobacteraceae</taxon>
        <taxon>Roseovarius</taxon>
    </lineage>
</organism>
<dbReference type="GO" id="GO:0005886">
    <property type="term" value="C:plasma membrane"/>
    <property type="evidence" value="ECO:0007669"/>
    <property type="project" value="UniProtKB-SubCell"/>
</dbReference>
<keyword evidence="4 6" id="KW-1133">Transmembrane helix</keyword>
<evidence type="ECO:0000256" key="2">
    <source>
        <dbReference type="ARBA" id="ARBA00022475"/>
    </source>
</evidence>
<feature type="transmembrane region" description="Helical" evidence="6">
    <location>
        <begin position="173"/>
        <end position="204"/>
    </location>
</feature>
<dbReference type="GO" id="GO:0005436">
    <property type="term" value="F:sodium:phosphate symporter activity"/>
    <property type="evidence" value="ECO:0007669"/>
    <property type="project" value="InterPro"/>
</dbReference>
<feature type="transmembrane region" description="Helical" evidence="6">
    <location>
        <begin position="53"/>
        <end position="78"/>
    </location>
</feature>
<comment type="subcellular location">
    <subcellularLocation>
        <location evidence="1">Cell membrane</location>
        <topology evidence="1">Multi-pass membrane protein</topology>
    </subcellularLocation>
</comment>
<dbReference type="PANTHER" id="PTHR10010">
    <property type="entry name" value="SOLUTE CARRIER FAMILY 34 SODIUM PHOSPHATE , MEMBER 2-RELATED"/>
    <property type="match status" value="1"/>
</dbReference>
<feature type="transmembrane region" description="Helical" evidence="6">
    <location>
        <begin position="281"/>
        <end position="300"/>
    </location>
</feature>
<keyword evidence="5 6" id="KW-0472">Membrane</keyword>
<dbReference type="PANTHER" id="PTHR10010:SF46">
    <property type="entry name" value="SODIUM-DEPENDENT PHOSPHATE TRANSPORT PROTEIN 2B"/>
    <property type="match status" value="1"/>
</dbReference>
<accession>A0A1M7DSU4</accession>
<feature type="transmembrane region" description="Helical" evidence="6">
    <location>
        <begin position="248"/>
        <end position="269"/>
    </location>
</feature>
<dbReference type="AlphaFoldDB" id="A0A1M7DSU4"/>
<feature type="transmembrane region" description="Helical" evidence="6">
    <location>
        <begin position="85"/>
        <end position="104"/>
    </location>
</feature>
<dbReference type="Pfam" id="PF02690">
    <property type="entry name" value="Na_Pi_cotrans"/>
    <property type="match status" value="2"/>
</dbReference>
<evidence type="ECO:0000313" key="8">
    <source>
        <dbReference type="Proteomes" id="UP000183974"/>
    </source>
</evidence>
<name>A0A1M7DSU4_9RHOB</name>
<dbReference type="RefSeq" id="WP_073034955.1">
    <property type="nucleotide sequence ID" value="NZ_BMLR01000006.1"/>
</dbReference>
<protein>
    <submittedName>
        <fullName evidence="7">Phosphate:Na+ symporter</fullName>
    </submittedName>
</protein>
<evidence type="ECO:0000256" key="4">
    <source>
        <dbReference type="ARBA" id="ARBA00022989"/>
    </source>
</evidence>
<sequence>MMAQALPALGGIGLFLLGMKIMTDALREAAGAGLRRLLARFTTTPLRGVASGALTTAVIQSSSATTVMTVGFVGAGLLSFPHALGVIYGANIGTTVTGWIVSLVGFKLRLGTVAMGLLFMASLALLLTEGRMARLGRIAAGFSLLFIGLDMMQDSMSGAGGWLHPDRMPGDGIGGVLVMAFVGLAMTVVMQSSSAAVAVVLVLLDSGALTLMHAAAAVIGMNLGTTFTALLAVLGGSRAMQQTAAANLLFNFGTMLIAFPLLMISAGTLQDIAMRTGADTALVLFHTAFNLLGTAVFLPFTDRFAGLVARLLPEPSATTPPELDDRLLSDEGAAMQAAHSVLHWAARDVLNAYSAALGPDRDLRRLSALEPRVVPVLDQLKDYLARIVLPRDKPDEAATYAALMHQVDHLTRLLEQSSRRSFIPILTARPVTLRPVRWFARCMSPEKDLSLFGIGTRLARMSGVIDGRFRRQRRALLLGEHAGIYSVQDTFDTTDAMRWLARIMHNVQRLGEYDQTVQNKLGRTDMPAPQS</sequence>
<dbReference type="EMBL" id="FRBR01000006">
    <property type="protein sequence ID" value="SHL82259.1"/>
    <property type="molecule type" value="Genomic_DNA"/>
</dbReference>
<dbReference type="GO" id="GO:0044341">
    <property type="term" value="P:sodium-dependent phosphate transport"/>
    <property type="evidence" value="ECO:0007669"/>
    <property type="project" value="InterPro"/>
</dbReference>
<proteinExistence type="predicted"/>
<feature type="transmembrane region" description="Helical" evidence="6">
    <location>
        <begin position="110"/>
        <end position="128"/>
    </location>
</feature>
<gene>
    <name evidence="7" type="ORF">SAMN05444398_10624</name>
</gene>
<keyword evidence="3 6" id="KW-0812">Transmembrane</keyword>
<evidence type="ECO:0000256" key="1">
    <source>
        <dbReference type="ARBA" id="ARBA00004651"/>
    </source>
</evidence>
<feature type="transmembrane region" description="Helical" evidence="6">
    <location>
        <begin position="135"/>
        <end position="153"/>
    </location>
</feature>
<evidence type="ECO:0000256" key="5">
    <source>
        <dbReference type="ARBA" id="ARBA00023136"/>
    </source>
</evidence>
<keyword evidence="2" id="KW-1003">Cell membrane</keyword>
<dbReference type="OrthoDB" id="9763003at2"/>
<feature type="transmembrane region" description="Helical" evidence="6">
    <location>
        <begin position="211"/>
        <end position="236"/>
    </location>
</feature>
<dbReference type="Proteomes" id="UP000183974">
    <property type="component" value="Unassembled WGS sequence"/>
</dbReference>
<evidence type="ECO:0000256" key="6">
    <source>
        <dbReference type="SAM" id="Phobius"/>
    </source>
</evidence>
<evidence type="ECO:0000256" key="3">
    <source>
        <dbReference type="ARBA" id="ARBA00022692"/>
    </source>
</evidence>
<reference evidence="7 8" key="1">
    <citation type="submission" date="2016-11" db="EMBL/GenBank/DDBJ databases">
        <authorList>
            <person name="Jaros S."/>
            <person name="Januszkiewicz K."/>
            <person name="Wedrychowicz H."/>
        </authorList>
    </citation>
    <scope>NUCLEOTIDE SEQUENCE [LARGE SCALE GENOMIC DNA]</scope>
    <source>
        <strain evidence="7 8">DSM 29589</strain>
    </source>
</reference>